<name>A0A2H0YTK3_9BACT</name>
<organism evidence="1 2">
    <name type="scientific">Candidatus Kerfeldbacteria bacterium CG08_land_8_20_14_0_20_42_7</name>
    <dbReference type="NCBI Taxonomy" id="2014245"/>
    <lineage>
        <taxon>Bacteria</taxon>
        <taxon>Candidatus Kerfeldiibacteriota</taxon>
    </lineage>
</organism>
<evidence type="ECO:0000313" key="2">
    <source>
        <dbReference type="Proteomes" id="UP000228711"/>
    </source>
</evidence>
<proteinExistence type="predicted"/>
<dbReference type="EMBL" id="PEXV01000041">
    <property type="protein sequence ID" value="PIS41825.1"/>
    <property type="molecule type" value="Genomic_DNA"/>
</dbReference>
<protein>
    <submittedName>
        <fullName evidence="1">Uncharacterized protein</fullName>
    </submittedName>
</protein>
<comment type="caution">
    <text evidence="1">The sequence shown here is derived from an EMBL/GenBank/DDBJ whole genome shotgun (WGS) entry which is preliminary data.</text>
</comment>
<dbReference type="AlphaFoldDB" id="A0A2H0YTK3"/>
<sequence length="371" mass="43581">MENAKKIKKPDTLAQARKVLGLPNLKDKAICFISSWERTKITPYMPAEDDEKEYIFQELALFELARHGMQKDGDLSFVAFREFEDTDDDDIDYAEIKKTKKKHPVLSPKKKDFLSEINYEPLLSKFMTKKSIAYFRLQQREEDLVGHHISILPTSADYDYIKYLKEVDKLVEWHRINILCVDYKHFPYFILTHFLKYVSAFHNNKKLEVSKELKPLYQLFKSSSPDVKMIAYHWLGVYIDRAFNGTLKIGDWDQIEFLSMNHLQNMILPSFWSEVRQGGYLCKGNAQKANEVQPGKQENVRVFYSLESLLFFELRNCLKRIKRCANCGAIIGLSNPKYKGKYCSPKSENYATCSAERNRKRQSRHYNLTKN</sequence>
<dbReference type="Proteomes" id="UP000228711">
    <property type="component" value="Unassembled WGS sequence"/>
</dbReference>
<gene>
    <name evidence="1" type="ORF">COT25_01000</name>
</gene>
<evidence type="ECO:0000313" key="1">
    <source>
        <dbReference type="EMBL" id="PIS41825.1"/>
    </source>
</evidence>
<accession>A0A2H0YTK3</accession>
<reference evidence="2" key="1">
    <citation type="submission" date="2017-09" db="EMBL/GenBank/DDBJ databases">
        <title>Depth-based differentiation of microbial function through sediment-hosted aquifers and enrichment of novel symbionts in the deep terrestrial subsurface.</title>
        <authorList>
            <person name="Probst A.J."/>
            <person name="Ladd B."/>
            <person name="Jarett J.K."/>
            <person name="Geller-Mcgrath D.E."/>
            <person name="Sieber C.M.K."/>
            <person name="Emerson J.B."/>
            <person name="Anantharaman K."/>
            <person name="Thomas B.C."/>
            <person name="Malmstrom R."/>
            <person name="Stieglmeier M."/>
            <person name="Klingl A."/>
            <person name="Woyke T."/>
            <person name="Ryan C.M."/>
            <person name="Banfield J.F."/>
        </authorList>
    </citation>
    <scope>NUCLEOTIDE SEQUENCE [LARGE SCALE GENOMIC DNA]</scope>
</reference>